<dbReference type="EMBL" id="VCEI01000021">
    <property type="protein sequence ID" value="TLU94194.1"/>
    <property type="molecule type" value="Genomic_DNA"/>
</dbReference>
<proteinExistence type="predicted"/>
<organism evidence="2 3">
    <name type="scientific">Dyadobacter sediminis</name>
    <dbReference type="NCBI Taxonomy" id="1493691"/>
    <lineage>
        <taxon>Bacteria</taxon>
        <taxon>Pseudomonadati</taxon>
        <taxon>Bacteroidota</taxon>
        <taxon>Cytophagia</taxon>
        <taxon>Cytophagales</taxon>
        <taxon>Spirosomataceae</taxon>
        <taxon>Dyadobacter</taxon>
    </lineage>
</organism>
<accession>A0A5R9KDI8</accession>
<dbReference type="CDD" id="cd09872">
    <property type="entry name" value="PIN_Sll0205-like"/>
    <property type="match status" value="1"/>
</dbReference>
<dbReference type="InterPro" id="IPR041705">
    <property type="entry name" value="PIN_Sll0205"/>
</dbReference>
<dbReference type="PANTHER" id="PTHR36173">
    <property type="entry name" value="RIBONUCLEASE VAPC16-RELATED"/>
    <property type="match status" value="1"/>
</dbReference>
<dbReference type="OrthoDB" id="9798990at2"/>
<dbReference type="InterPro" id="IPR002716">
    <property type="entry name" value="PIN_dom"/>
</dbReference>
<feature type="domain" description="PIN" evidence="1">
    <location>
        <begin position="3"/>
        <end position="123"/>
    </location>
</feature>
<name>A0A5R9KDI8_9BACT</name>
<evidence type="ECO:0000259" key="1">
    <source>
        <dbReference type="Pfam" id="PF01850"/>
    </source>
</evidence>
<sequence length="131" mass="15383">MRILLDTHSLVWYLEGDVRLSERAKEIIDNTNQEIFASHINFFEIAIKMQIGKFPSDKPLLEFIEATRKNDIGILEISTCHLTDYSKIPLVENHRDPFDRLLIATALNEKLHIITADDKFNYYKDIVHIIW</sequence>
<dbReference type="InterPro" id="IPR052919">
    <property type="entry name" value="TA_system_RNase"/>
</dbReference>
<protein>
    <submittedName>
        <fullName evidence="2">Type II toxin-antitoxin system VapC family toxin</fullName>
    </submittedName>
</protein>
<dbReference type="InterPro" id="IPR029060">
    <property type="entry name" value="PIN-like_dom_sf"/>
</dbReference>
<evidence type="ECO:0000313" key="2">
    <source>
        <dbReference type="EMBL" id="TLU94194.1"/>
    </source>
</evidence>
<dbReference type="Gene3D" id="3.40.50.1010">
    <property type="entry name" value="5'-nuclease"/>
    <property type="match status" value="1"/>
</dbReference>
<dbReference type="Proteomes" id="UP000309788">
    <property type="component" value="Unassembled WGS sequence"/>
</dbReference>
<dbReference type="SUPFAM" id="SSF88723">
    <property type="entry name" value="PIN domain-like"/>
    <property type="match status" value="1"/>
</dbReference>
<evidence type="ECO:0000313" key="3">
    <source>
        <dbReference type="Proteomes" id="UP000309788"/>
    </source>
</evidence>
<dbReference type="Pfam" id="PF01850">
    <property type="entry name" value="PIN"/>
    <property type="match status" value="1"/>
</dbReference>
<keyword evidence="3" id="KW-1185">Reference proteome</keyword>
<dbReference type="PANTHER" id="PTHR36173:SF2">
    <property type="entry name" value="RIBONUCLEASE VAPC16"/>
    <property type="match status" value="1"/>
</dbReference>
<dbReference type="AlphaFoldDB" id="A0A5R9KDI8"/>
<reference evidence="2 3" key="1">
    <citation type="submission" date="2019-05" db="EMBL/GenBank/DDBJ databases">
        <authorList>
            <person name="Qu J.-H."/>
        </authorList>
    </citation>
    <scope>NUCLEOTIDE SEQUENCE [LARGE SCALE GENOMIC DNA]</scope>
    <source>
        <strain evidence="2 3">Z12</strain>
    </source>
</reference>
<gene>
    <name evidence="2" type="ORF">FEM55_08015</name>
</gene>
<comment type="caution">
    <text evidence="2">The sequence shown here is derived from an EMBL/GenBank/DDBJ whole genome shotgun (WGS) entry which is preliminary data.</text>
</comment>
<dbReference type="RefSeq" id="WP_138280822.1">
    <property type="nucleotide sequence ID" value="NZ_BMGE01000002.1"/>
</dbReference>